<dbReference type="GO" id="GO:0006508">
    <property type="term" value="P:proteolysis"/>
    <property type="evidence" value="ECO:0007669"/>
    <property type="project" value="InterPro"/>
</dbReference>
<dbReference type="EMBL" id="CP023483">
    <property type="protein sequence ID" value="ATF25798.1"/>
    <property type="molecule type" value="Genomic_DNA"/>
</dbReference>
<dbReference type="InterPro" id="IPR050261">
    <property type="entry name" value="FrsA_esterase"/>
</dbReference>
<name>A0A1D2L570_BROTH</name>
<dbReference type="PANTHER" id="PTHR22946">
    <property type="entry name" value="DIENELACTONE HYDROLASE DOMAIN-CONTAINING PROTEIN-RELATED"/>
    <property type="match status" value="1"/>
</dbReference>
<proteinExistence type="predicted"/>
<feature type="domain" description="Peptidase S9 prolyl oligopeptidase catalytic" evidence="2">
    <location>
        <begin position="96"/>
        <end position="251"/>
    </location>
</feature>
<dbReference type="Pfam" id="PF00326">
    <property type="entry name" value="Peptidase_S9"/>
    <property type="match status" value="1"/>
</dbReference>
<keyword evidence="1" id="KW-0378">Hydrolase</keyword>
<dbReference type="InterPro" id="IPR029058">
    <property type="entry name" value="AB_hydrolase_fold"/>
</dbReference>
<evidence type="ECO:0000313" key="4">
    <source>
        <dbReference type="Proteomes" id="UP000243591"/>
    </source>
</evidence>
<sequence>MKIAVRHRSIERIPVLEVVPEESRSEALPLLIYYHGWQSSKELVLTQARKIARLGVRVILPDAMFHGERKLGEPSSIPSVTFWSSIQHNILEFSVLVRFFEKKQLIERDLIAVGGVSMGGITTCALLTQHPEIQAAACVMGTPSPLSYIDLVISSATKRQIAVPKDLRLALSWVGHYDLAQHPEMIANRPFLFWHGKLDEKIPYEAAYDFYNTIKAEKYAQNTVFLTDEHERHLVRGDVMDQIAAFYEKNFLKK</sequence>
<dbReference type="AlphaFoldDB" id="A0A1D2L570"/>
<dbReference type="GO" id="GO:0008236">
    <property type="term" value="F:serine-type peptidase activity"/>
    <property type="evidence" value="ECO:0007669"/>
    <property type="project" value="InterPro"/>
</dbReference>
<dbReference type="RefSeq" id="WP_069126191.1">
    <property type="nucleotide sequence ID" value="NZ_CBCPHX010000009.1"/>
</dbReference>
<reference evidence="3 4" key="1">
    <citation type="submission" date="2017-09" db="EMBL/GenBank/DDBJ databases">
        <title>Complete Genome Sequences of Two Strains of the Meat Spoilage Bacterium Brochothrix thermosphacta Isolated from Ground Chicken.</title>
        <authorList>
            <person name="Paoli G.C."/>
            <person name="Wijey C."/>
            <person name="Chen C.-Y."/>
            <person name="Nguyen L."/>
            <person name="Yan X."/>
            <person name="Irwin P.L."/>
        </authorList>
    </citation>
    <scope>NUCLEOTIDE SEQUENCE [LARGE SCALE GENOMIC DNA]</scope>
    <source>
        <strain evidence="3 4">BI</strain>
    </source>
</reference>
<evidence type="ECO:0000259" key="2">
    <source>
        <dbReference type="Pfam" id="PF00326"/>
    </source>
</evidence>
<dbReference type="STRING" id="2756.BFR44_06890"/>
<dbReference type="OrthoDB" id="31158at2"/>
<dbReference type="Proteomes" id="UP000243591">
    <property type="component" value="Chromosome"/>
</dbReference>
<dbReference type="SUPFAM" id="SSF53474">
    <property type="entry name" value="alpha/beta-Hydrolases"/>
    <property type="match status" value="1"/>
</dbReference>
<dbReference type="Gene3D" id="3.40.50.1820">
    <property type="entry name" value="alpha/beta hydrolase"/>
    <property type="match status" value="1"/>
</dbReference>
<keyword evidence="4" id="KW-1185">Reference proteome</keyword>
<evidence type="ECO:0000313" key="3">
    <source>
        <dbReference type="EMBL" id="ATF25798.1"/>
    </source>
</evidence>
<protein>
    <submittedName>
        <fullName evidence="3">S9 family serine peptidase</fullName>
    </submittedName>
</protein>
<dbReference type="GO" id="GO:0052689">
    <property type="term" value="F:carboxylic ester hydrolase activity"/>
    <property type="evidence" value="ECO:0007669"/>
    <property type="project" value="UniProtKB-ARBA"/>
</dbReference>
<dbReference type="InterPro" id="IPR001375">
    <property type="entry name" value="Peptidase_S9_cat"/>
</dbReference>
<gene>
    <name evidence="3" type="ORF">CNY62_04980</name>
</gene>
<dbReference type="KEGG" id="bths:CNY62_04980"/>
<dbReference type="PANTHER" id="PTHR22946:SF9">
    <property type="entry name" value="POLYKETIDE TRANSFERASE AF380"/>
    <property type="match status" value="1"/>
</dbReference>
<accession>A0A1D2L570</accession>
<organism evidence="3 4">
    <name type="scientific">Brochothrix thermosphacta</name>
    <name type="common">Microbacterium thermosphactum</name>
    <dbReference type="NCBI Taxonomy" id="2756"/>
    <lineage>
        <taxon>Bacteria</taxon>
        <taxon>Bacillati</taxon>
        <taxon>Bacillota</taxon>
        <taxon>Bacilli</taxon>
        <taxon>Bacillales</taxon>
        <taxon>Listeriaceae</taxon>
        <taxon>Brochothrix</taxon>
    </lineage>
</organism>
<evidence type="ECO:0000256" key="1">
    <source>
        <dbReference type="ARBA" id="ARBA00022801"/>
    </source>
</evidence>